<evidence type="ECO:0000259" key="8">
    <source>
        <dbReference type="PROSITE" id="PS50404"/>
    </source>
</evidence>
<feature type="domain" description="GST N-terminal" evidence="8">
    <location>
        <begin position="2"/>
        <end position="85"/>
    </location>
</feature>
<keyword evidence="5" id="KW-1015">Disulfide bond</keyword>
<dbReference type="GO" id="GO:0034599">
    <property type="term" value="P:cellular response to oxidative stress"/>
    <property type="evidence" value="ECO:0007669"/>
    <property type="project" value="TreeGrafter"/>
</dbReference>
<comment type="caution">
    <text evidence="9">The sequence shown here is derived from an EMBL/GenBank/DDBJ whole genome shotgun (WGS) entry which is preliminary data.</text>
</comment>
<evidence type="ECO:0000256" key="3">
    <source>
        <dbReference type="ARBA" id="ARBA00022448"/>
    </source>
</evidence>
<comment type="function">
    <text evidence="1 7">Has a glutathione-disulfide oxidoreductase activity in the presence of NADPH and glutathione reductase. Reduces low molecular weight disulfides and proteins.</text>
</comment>
<dbReference type="Proteomes" id="UP000248795">
    <property type="component" value="Unassembled WGS sequence"/>
</dbReference>
<evidence type="ECO:0000256" key="6">
    <source>
        <dbReference type="ARBA" id="ARBA00023284"/>
    </source>
</evidence>
<evidence type="ECO:0000256" key="4">
    <source>
        <dbReference type="ARBA" id="ARBA00022982"/>
    </source>
</evidence>
<dbReference type="InterPro" id="IPR004045">
    <property type="entry name" value="Glutathione_S-Trfase_N"/>
</dbReference>
<keyword evidence="7" id="KW-0963">Cytoplasm</keyword>
<dbReference type="EMBL" id="QKVK01000001">
    <property type="protein sequence ID" value="PZF78887.1"/>
    <property type="molecule type" value="Genomic_DNA"/>
</dbReference>
<keyword evidence="4 7" id="KW-0249">Electron transport</keyword>
<protein>
    <recommendedName>
        <fullName evidence="7">Glutaredoxin</fullName>
    </recommendedName>
</protein>
<dbReference type="GO" id="GO:0045454">
    <property type="term" value="P:cell redox homeostasis"/>
    <property type="evidence" value="ECO:0007669"/>
    <property type="project" value="InterPro"/>
</dbReference>
<dbReference type="PANTHER" id="PTHR45694">
    <property type="entry name" value="GLUTAREDOXIN 2"/>
    <property type="match status" value="1"/>
</dbReference>
<dbReference type="AlphaFoldDB" id="A0A2W2BT71"/>
<dbReference type="InterPro" id="IPR014025">
    <property type="entry name" value="Glutaredoxin_subgr"/>
</dbReference>
<proteinExistence type="inferred from homology"/>
<evidence type="ECO:0000256" key="2">
    <source>
        <dbReference type="ARBA" id="ARBA00007787"/>
    </source>
</evidence>
<evidence type="ECO:0000313" key="10">
    <source>
        <dbReference type="Proteomes" id="UP000248795"/>
    </source>
</evidence>
<dbReference type="PANTHER" id="PTHR45694:SF18">
    <property type="entry name" value="GLUTAREDOXIN-1-RELATED"/>
    <property type="match status" value="1"/>
</dbReference>
<dbReference type="GO" id="GO:0005737">
    <property type="term" value="C:cytoplasm"/>
    <property type="evidence" value="ECO:0007669"/>
    <property type="project" value="TreeGrafter"/>
</dbReference>
<evidence type="ECO:0000256" key="1">
    <source>
        <dbReference type="ARBA" id="ARBA00002549"/>
    </source>
</evidence>
<dbReference type="NCBIfam" id="TIGR02181">
    <property type="entry name" value="GRX_bact"/>
    <property type="match status" value="1"/>
</dbReference>
<dbReference type="PROSITE" id="PS50404">
    <property type="entry name" value="GST_NTER"/>
    <property type="match status" value="1"/>
</dbReference>
<dbReference type="CDD" id="cd03418">
    <property type="entry name" value="GRX_GRXb_1_3_like"/>
    <property type="match status" value="1"/>
</dbReference>
<keyword evidence="6 7" id="KW-0676">Redox-active center</keyword>
<dbReference type="SUPFAM" id="SSF52833">
    <property type="entry name" value="Thioredoxin-like"/>
    <property type="match status" value="1"/>
</dbReference>
<organism evidence="9 10">
    <name type="scientific">Aestuariivirga litoralis</name>
    <dbReference type="NCBI Taxonomy" id="2650924"/>
    <lineage>
        <taxon>Bacteria</taxon>
        <taxon>Pseudomonadati</taxon>
        <taxon>Pseudomonadota</taxon>
        <taxon>Alphaproteobacteria</taxon>
        <taxon>Hyphomicrobiales</taxon>
        <taxon>Aestuariivirgaceae</taxon>
        <taxon>Aestuariivirga</taxon>
    </lineage>
</organism>
<dbReference type="InterPro" id="IPR036249">
    <property type="entry name" value="Thioredoxin-like_sf"/>
</dbReference>
<dbReference type="RefSeq" id="WP_111196215.1">
    <property type="nucleotide sequence ID" value="NZ_QKVK01000001.1"/>
</dbReference>
<evidence type="ECO:0000256" key="7">
    <source>
        <dbReference type="RuleBase" id="RU364065"/>
    </source>
</evidence>
<dbReference type="PROSITE" id="PS51354">
    <property type="entry name" value="GLUTAREDOXIN_2"/>
    <property type="match status" value="1"/>
</dbReference>
<dbReference type="GO" id="GO:0015038">
    <property type="term" value="F:glutathione disulfide oxidoreductase activity"/>
    <property type="evidence" value="ECO:0007669"/>
    <property type="project" value="UniProtKB-UniRule"/>
</dbReference>
<sequence length="85" mass="9666">MQKVTIYTTPYCPYCHAAKALLKKKGVSFDEIDVQDRSLRQQMMLRANGRHTVPQIFIGETHVGGSDDIHELDRRGQLDPLLNAQ</sequence>
<keyword evidence="3 7" id="KW-0813">Transport</keyword>
<gene>
    <name evidence="9" type="primary">grxC</name>
    <name evidence="9" type="ORF">DK847_03605</name>
</gene>
<dbReference type="InterPro" id="IPR011900">
    <property type="entry name" value="GRX_bact"/>
</dbReference>
<dbReference type="Gene3D" id="3.40.30.10">
    <property type="entry name" value="Glutaredoxin"/>
    <property type="match status" value="1"/>
</dbReference>
<dbReference type="InterPro" id="IPR011767">
    <property type="entry name" value="GLR_AS"/>
</dbReference>
<dbReference type="PROSITE" id="PS00195">
    <property type="entry name" value="GLUTAREDOXIN_1"/>
    <property type="match status" value="1"/>
</dbReference>
<comment type="similarity">
    <text evidence="2 7">Belongs to the glutaredoxin family.</text>
</comment>
<evidence type="ECO:0000313" key="9">
    <source>
        <dbReference type="EMBL" id="PZF78887.1"/>
    </source>
</evidence>
<keyword evidence="10" id="KW-1185">Reference proteome</keyword>
<name>A0A2W2BT71_9HYPH</name>
<accession>A0A2W2BT71</accession>
<dbReference type="PRINTS" id="PR00160">
    <property type="entry name" value="GLUTAREDOXIN"/>
</dbReference>
<reference evidence="10" key="1">
    <citation type="submission" date="2018-06" db="EMBL/GenBank/DDBJ databases">
        <title>Aestuariibacter litoralis strain KCTC 52945T.</title>
        <authorList>
            <person name="Li X."/>
            <person name="Salam N."/>
            <person name="Li J.-L."/>
            <person name="Chen Y.-M."/>
            <person name="Yang Z.-W."/>
            <person name="Zhang L.-Y."/>
            <person name="Han M.-X."/>
            <person name="Xiao M."/>
            <person name="Li W.-J."/>
        </authorList>
    </citation>
    <scope>NUCLEOTIDE SEQUENCE [LARGE SCALE GENOMIC DNA]</scope>
    <source>
        <strain evidence="10">KCTC 52945</strain>
    </source>
</reference>
<dbReference type="InterPro" id="IPR002109">
    <property type="entry name" value="Glutaredoxin"/>
</dbReference>
<dbReference type="Pfam" id="PF00462">
    <property type="entry name" value="Glutaredoxin"/>
    <property type="match status" value="1"/>
</dbReference>
<evidence type="ECO:0000256" key="5">
    <source>
        <dbReference type="ARBA" id="ARBA00023157"/>
    </source>
</evidence>